<dbReference type="EMBL" id="LXQA010023951">
    <property type="protein sequence ID" value="MCH93000.1"/>
    <property type="molecule type" value="Genomic_DNA"/>
</dbReference>
<comment type="caution">
    <text evidence="3">The sequence shown here is derived from an EMBL/GenBank/DDBJ whole genome shotgun (WGS) entry which is preliminary data.</text>
</comment>
<dbReference type="Proteomes" id="UP000265520">
    <property type="component" value="Unassembled WGS sequence"/>
</dbReference>
<proteinExistence type="predicted"/>
<accession>A0A392MZM9</accession>
<name>A0A392MZM9_9FABA</name>
<evidence type="ECO:0000313" key="3">
    <source>
        <dbReference type="EMBL" id="MCH93000.1"/>
    </source>
</evidence>
<keyword evidence="1" id="KW-0175">Coiled coil</keyword>
<feature type="compositionally biased region" description="Polar residues" evidence="2">
    <location>
        <begin position="14"/>
        <end position="25"/>
    </location>
</feature>
<evidence type="ECO:0000256" key="2">
    <source>
        <dbReference type="SAM" id="MobiDB-lite"/>
    </source>
</evidence>
<evidence type="ECO:0000313" key="4">
    <source>
        <dbReference type="Proteomes" id="UP000265520"/>
    </source>
</evidence>
<feature type="non-terminal residue" evidence="3">
    <location>
        <position position="1"/>
    </location>
</feature>
<sequence>KDESSGDDEPHPSISPTRLNSTNKSKTYEETKNLQQSPPSLVKNLEIPCHSYTNTLMAVESSSSKPSSKDQEYSPIDYSEYKRIIEEDPLTIMEKLLSGDELGHSSQASQSTTQVEAAETQSESIEMLLDELKHLTFSRNLLKNLPNDVTLGEEVKTLLAKLNDRANELSEKQSSGISDFTTIFKEATRNIDEGKLS</sequence>
<feature type="non-terminal residue" evidence="3">
    <location>
        <position position="197"/>
    </location>
</feature>
<organism evidence="3 4">
    <name type="scientific">Trifolium medium</name>
    <dbReference type="NCBI Taxonomy" id="97028"/>
    <lineage>
        <taxon>Eukaryota</taxon>
        <taxon>Viridiplantae</taxon>
        <taxon>Streptophyta</taxon>
        <taxon>Embryophyta</taxon>
        <taxon>Tracheophyta</taxon>
        <taxon>Spermatophyta</taxon>
        <taxon>Magnoliopsida</taxon>
        <taxon>eudicotyledons</taxon>
        <taxon>Gunneridae</taxon>
        <taxon>Pentapetalae</taxon>
        <taxon>rosids</taxon>
        <taxon>fabids</taxon>
        <taxon>Fabales</taxon>
        <taxon>Fabaceae</taxon>
        <taxon>Papilionoideae</taxon>
        <taxon>50 kb inversion clade</taxon>
        <taxon>NPAAA clade</taxon>
        <taxon>Hologalegina</taxon>
        <taxon>IRL clade</taxon>
        <taxon>Trifolieae</taxon>
        <taxon>Trifolium</taxon>
    </lineage>
</organism>
<gene>
    <name evidence="3" type="ORF">A2U01_0013946</name>
</gene>
<feature type="region of interest" description="Disordered" evidence="2">
    <location>
        <begin position="1"/>
        <end position="43"/>
    </location>
</feature>
<feature type="coiled-coil region" evidence="1">
    <location>
        <begin position="115"/>
        <end position="172"/>
    </location>
</feature>
<evidence type="ECO:0000256" key="1">
    <source>
        <dbReference type="SAM" id="Coils"/>
    </source>
</evidence>
<reference evidence="3 4" key="1">
    <citation type="journal article" date="2018" name="Front. Plant Sci.">
        <title>Red Clover (Trifolium pratense) and Zigzag Clover (T. medium) - A Picture of Genomic Similarities and Differences.</title>
        <authorList>
            <person name="Dluhosova J."/>
            <person name="Istvanek J."/>
            <person name="Nedelnik J."/>
            <person name="Repkova J."/>
        </authorList>
    </citation>
    <scope>NUCLEOTIDE SEQUENCE [LARGE SCALE GENOMIC DNA]</scope>
    <source>
        <strain evidence="4">cv. 10/8</strain>
        <tissue evidence="3">Leaf</tissue>
    </source>
</reference>
<dbReference type="AlphaFoldDB" id="A0A392MZM9"/>
<keyword evidence="4" id="KW-1185">Reference proteome</keyword>
<protein>
    <submittedName>
        <fullName evidence="3">Disease resistance protein</fullName>
    </submittedName>
</protein>
<dbReference type="PROSITE" id="PS51450">
    <property type="entry name" value="LRR"/>
    <property type="match status" value="1"/>
</dbReference>
<dbReference type="InterPro" id="IPR001611">
    <property type="entry name" value="Leu-rich_rpt"/>
</dbReference>